<accession>A0A0C2MAZ1</accession>
<dbReference type="GO" id="GO:0003746">
    <property type="term" value="F:translation elongation factor activity"/>
    <property type="evidence" value="ECO:0007669"/>
    <property type="project" value="UniProtKB-KW"/>
</dbReference>
<dbReference type="InterPro" id="IPR009001">
    <property type="entry name" value="Transl_elong_EF1A/Init_IF2_C"/>
</dbReference>
<feature type="domain" description="Tr-type G" evidence="4">
    <location>
        <begin position="51"/>
        <end position="117"/>
    </location>
</feature>
<dbReference type="Gene3D" id="2.40.30.10">
    <property type="entry name" value="Translation factors"/>
    <property type="match status" value="2"/>
</dbReference>
<evidence type="ECO:0000313" key="6">
    <source>
        <dbReference type="EMBL" id="KII61504.1"/>
    </source>
</evidence>
<keyword evidence="6" id="KW-0648">Protein biosynthesis</keyword>
<evidence type="ECO:0000256" key="2">
    <source>
        <dbReference type="ARBA" id="ARBA00022741"/>
    </source>
</evidence>
<evidence type="ECO:0000259" key="5">
    <source>
        <dbReference type="Pfam" id="PF22594"/>
    </source>
</evidence>
<keyword evidence="6" id="KW-0251">Elongation factor</keyword>
<dbReference type="PANTHER" id="PTHR23115">
    <property type="entry name" value="TRANSLATION FACTOR"/>
    <property type="match status" value="1"/>
</dbReference>
<dbReference type="InterPro" id="IPR050100">
    <property type="entry name" value="TRAFAC_GTPase_members"/>
</dbReference>
<evidence type="ECO:0000259" key="4">
    <source>
        <dbReference type="Pfam" id="PF00009"/>
    </source>
</evidence>
<dbReference type="GO" id="GO:0005525">
    <property type="term" value="F:GTP binding"/>
    <property type="evidence" value="ECO:0007669"/>
    <property type="project" value="UniProtKB-KW"/>
</dbReference>
<evidence type="ECO:0000256" key="3">
    <source>
        <dbReference type="ARBA" id="ARBA00023134"/>
    </source>
</evidence>
<sequence>MDKIINFIKYDHSDLNNCMIAHFEICANERRRDSAHFDNCQDEIYDDVWYAAADVAILVTDTPETLKDGSELHGQTFEHVQIARCLGITQFIILINKMDLVDYREDIYDQACSLLTKNLKKLKIKVRILVTGSYISFHSNFSIFWGNKQTNWYKGPSFVDSVDSLACPERDLNSPLRLSISGSFEVKHRTFTLFSRVESGVLKLPASLQVFPLNQQIEIINVDGLEEGEFGAGSQLCLLVNTASDDDIEVGSIACPINCPPFITETFTGSIILFETPQPLLIGSQLTLHYLQISQTVKIIKIISLKDKTGAEKRNPRLIMSNARADVIFRSSEPLVVDLFEKTKSMGRFLLRFKGSTVGTGKIIRVP</sequence>
<comment type="caution">
    <text evidence="6">The sequence shown here is derived from an EMBL/GenBank/DDBJ whole genome shotgun (WGS) entry which is preliminary data.</text>
</comment>
<evidence type="ECO:0000313" key="7">
    <source>
        <dbReference type="Proteomes" id="UP000031668"/>
    </source>
</evidence>
<dbReference type="AlphaFoldDB" id="A0A0C2MAZ1"/>
<feature type="domain" description="GTP-eEF1A C-terminal" evidence="5">
    <location>
        <begin position="267"/>
        <end position="363"/>
    </location>
</feature>
<dbReference type="InterPro" id="IPR054696">
    <property type="entry name" value="GTP-eEF1A_C"/>
</dbReference>
<dbReference type="SUPFAM" id="SSF50465">
    <property type="entry name" value="EF-Tu/eEF-1alpha/eIF2-gamma C-terminal domain"/>
    <property type="match status" value="1"/>
</dbReference>
<organism evidence="6 7">
    <name type="scientific">Thelohanellus kitauei</name>
    <name type="common">Myxosporean</name>
    <dbReference type="NCBI Taxonomy" id="669202"/>
    <lineage>
        <taxon>Eukaryota</taxon>
        <taxon>Metazoa</taxon>
        <taxon>Cnidaria</taxon>
        <taxon>Myxozoa</taxon>
        <taxon>Myxosporea</taxon>
        <taxon>Bivalvulida</taxon>
        <taxon>Platysporina</taxon>
        <taxon>Myxobolidae</taxon>
        <taxon>Thelohanellus</taxon>
    </lineage>
</organism>
<keyword evidence="2" id="KW-0547">Nucleotide-binding</keyword>
<dbReference type="Pfam" id="PF22594">
    <property type="entry name" value="GTP-eEF1A_C"/>
    <property type="match status" value="1"/>
</dbReference>
<dbReference type="InterPro" id="IPR009000">
    <property type="entry name" value="Transl_B-barrel_sf"/>
</dbReference>
<dbReference type="SUPFAM" id="SSF50447">
    <property type="entry name" value="Translation proteins"/>
    <property type="match status" value="1"/>
</dbReference>
<keyword evidence="7" id="KW-1185">Reference proteome</keyword>
<reference evidence="6 7" key="1">
    <citation type="journal article" date="2014" name="Genome Biol. Evol.">
        <title>The genome of the myxosporean Thelohanellus kitauei shows adaptations to nutrient acquisition within its fish host.</title>
        <authorList>
            <person name="Yang Y."/>
            <person name="Xiong J."/>
            <person name="Zhou Z."/>
            <person name="Huo F."/>
            <person name="Miao W."/>
            <person name="Ran C."/>
            <person name="Liu Y."/>
            <person name="Zhang J."/>
            <person name="Feng J."/>
            <person name="Wang M."/>
            <person name="Wang M."/>
            <person name="Wang L."/>
            <person name="Yao B."/>
        </authorList>
    </citation>
    <scope>NUCLEOTIDE SEQUENCE [LARGE SCALE GENOMIC DNA]</scope>
    <source>
        <strain evidence="6">Wuqing</strain>
    </source>
</reference>
<dbReference type="InterPro" id="IPR000795">
    <property type="entry name" value="T_Tr_GTP-bd_dom"/>
</dbReference>
<gene>
    <name evidence="6" type="ORF">RF11_12920</name>
</gene>
<dbReference type="GO" id="GO:0003924">
    <property type="term" value="F:GTPase activity"/>
    <property type="evidence" value="ECO:0007669"/>
    <property type="project" value="InterPro"/>
</dbReference>
<name>A0A0C2MAZ1_THEKT</name>
<dbReference type="Gene3D" id="3.40.50.300">
    <property type="entry name" value="P-loop containing nucleotide triphosphate hydrolases"/>
    <property type="match status" value="1"/>
</dbReference>
<dbReference type="InterPro" id="IPR027417">
    <property type="entry name" value="P-loop_NTPase"/>
</dbReference>
<dbReference type="OrthoDB" id="342024at2759"/>
<evidence type="ECO:0000256" key="1">
    <source>
        <dbReference type="ARBA" id="ARBA00007249"/>
    </source>
</evidence>
<dbReference type="EMBL" id="JWZT01005339">
    <property type="protein sequence ID" value="KII61504.1"/>
    <property type="molecule type" value="Genomic_DNA"/>
</dbReference>
<proteinExistence type="inferred from homology"/>
<dbReference type="Proteomes" id="UP000031668">
    <property type="component" value="Unassembled WGS sequence"/>
</dbReference>
<dbReference type="Pfam" id="PF00009">
    <property type="entry name" value="GTP_EFTU"/>
    <property type="match status" value="1"/>
</dbReference>
<keyword evidence="3" id="KW-0342">GTP-binding</keyword>
<protein>
    <submittedName>
        <fullName evidence="6">Elongation factor 1-alpha</fullName>
    </submittedName>
</protein>
<dbReference type="SUPFAM" id="SSF52540">
    <property type="entry name" value="P-loop containing nucleoside triphosphate hydrolases"/>
    <property type="match status" value="1"/>
</dbReference>
<dbReference type="OMA" id="ICANERR"/>
<comment type="similarity">
    <text evidence="1">Belongs to the TRAFAC class translation factor GTPase superfamily. Classic translation factor GTPase family. EF-Tu/EF-1A subfamily.</text>
</comment>